<keyword evidence="1" id="KW-1133">Transmembrane helix</keyword>
<keyword evidence="1" id="KW-0472">Membrane</keyword>
<gene>
    <name evidence="2" type="ORF">HICCMSTLAB_LOCUS5519</name>
</gene>
<accession>A0A8J2MKN7</accession>
<reference evidence="2" key="1">
    <citation type="submission" date="2021-04" db="EMBL/GenBank/DDBJ databases">
        <authorList>
            <person name="Chebbi M.A.C M."/>
        </authorList>
    </citation>
    <scope>NUCLEOTIDE SEQUENCE</scope>
</reference>
<keyword evidence="1" id="KW-0812">Transmembrane</keyword>
<feature type="transmembrane region" description="Helical" evidence="1">
    <location>
        <begin position="27"/>
        <end position="44"/>
    </location>
</feature>
<sequence length="88" mass="10224">MYKACKIPMKIHFRGGYFLPSLPVSDYVFTWLFSVVLVFTQFGLQFQNSQTFVGSLAVFHYLPSLVSMSQKQVENLGISWEFFQSRIN</sequence>
<name>A0A8J2MKN7_COTCN</name>
<dbReference type="EMBL" id="CAJNRD030001119">
    <property type="protein sequence ID" value="CAG5090179.1"/>
    <property type="molecule type" value="Genomic_DNA"/>
</dbReference>
<proteinExistence type="predicted"/>
<dbReference type="AlphaFoldDB" id="A0A8J2MKN7"/>
<comment type="caution">
    <text evidence="2">The sequence shown here is derived from an EMBL/GenBank/DDBJ whole genome shotgun (WGS) entry which is preliminary data.</text>
</comment>
<evidence type="ECO:0000256" key="1">
    <source>
        <dbReference type="SAM" id="Phobius"/>
    </source>
</evidence>
<protein>
    <submittedName>
        <fullName evidence="2">Uncharacterized protein</fullName>
    </submittedName>
</protein>
<dbReference type="Proteomes" id="UP000786811">
    <property type="component" value="Unassembled WGS sequence"/>
</dbReference>
<evidence type="ECO:0000313" key="3">
    <source>
        <dbReference type="Proteomes" id="UP000786811"/>
    </source>
</evidence>
<evidence type="ECO:0000313" key="2">
    <source>
        <dbReference type="EMBL" id="CAG5090179.1"/>
    </source>
</evidence>
<keyword evidence="3" id="KW-1185">Reference proteome</keyword>
<organism evidence="2 3">
    <name type="scientific">Cotesia congregata</name>
    <name type="common">Parasitoid wasp</name>
    <name type="synonym">Apanteles congregatus</name>
    <dbReference type="NCBI Taxonomy" id="51543"/>
    <lineage>
        <taxon>Eukaryota</taxon>
        <taxon>Metazoa</taxon>
        <taxon>Ecdysozoa</taxon>
        <taxon>Arthropoda</taxon>
        <taxon>Hexapoda</taxon>
        <taxon>Insecta</taxon>
        <taxon>Pterygota</taxon>
        <taxon>Neoptera</taxon>
        <taxon>Endopterygota</taxon>
        <taxon>Hymenoptera</taxon>
        <taxon>Apocrita</taxon>
        <taxon>Ichneumonoidea</taxon>
        <taxon>Braconidae</taxon>
        <taxon>Microgastrinae</taxon>
        <taxon>Cotesia</taxon>
    </lineage>
</organism>